<name>A0A6J6BU37_9ZZZZ</name>
<sequence length="357" mass="39607">MDMSRLSNGLTTRKITLITVLISLFCMNFNTAIAAPTYSDPSLPKVTAYSLSQEIQNGNIMAVLEMSIRTHSNELISINGDIGLLGHIGSPLIAPCEPAFRIRINSQDLNISKIGTNVSAGYTTTNYKFILPISNTPNGGNLCRGNYQLMDLHFTDEASHEISLFDFRFAPNAGGRSGVAWAQNSEVWSVSPPPCPPAEPITQYLGPVWKSACDFEVDFSQSKIDLSENIFSEAEKIKKEANDKLLAEKNAVIKLYSDLQLSINDLFVRIRELGKRFPSQVRLLVTSQQNLSSISSISDFNFAQSKKYFDQASKLVLQYEQQWPRIAKSISCVKNKKKLIIIDVKPTCPPGYKPTGK</sequence>
<reference evidence="1" key="1">
    <citation type="submission" date="2020-05" db="EMBL/GenBank/DDBJ databases">
        <authorList>
            <person name="Chiriac C."/>
            <person name="Salcher M."/>
            <person name="Ghai R."/>
            <person name="Kavagutti S V."/>
        </authorList>
    </citation>
    <scope>NUCLEOTIDE SEQUENCE</scope>
</reference>
<evidence type="ECO:0000313" key="1">
    <source>
        <dbReference type="EMBL" id="CAB4542532.1"/>
    </source>
</evidence>
<gene>
    <name evidence="1" type="ORF">UFOPK1380_01135</name>
</gene>
<organism evidence="1">
    <name type="scientific">freshwater metagenome</name>
    <dbReference type="NCBI Taxonomy" id="449393"/>
    <lineage>
        <taxon>unclassified sequences</taxon>
        <taxon>metagenomes</taxon>
        <taxon>ecological metagenomes</taxon>
    </lineage>
</organism>
<dbReference type="EMBL" id="CAEZSC010000091">
    <property type="protein sequence ID" value="CAB4542532.1"/>
    <property type="molecule type" value="Genomic_DNA"/>
</dbReference>
<dbReference type="AlphaFoldDB" id="A0A6J6BU37"/>
<protein>
    <submittedName>
        <fullName evidence="1">Unannotated protein</fullName>
    </submittedName>
</protein>
<proteinExistence type="predicted"/>
<accession>A0A6J6BU37</accession>